<organism evidence="1 2">
    <name type="scientific">Haematococcus lacustris</name>
    <name type="common">Green alga</name>
    <name type="synonym">Haematococcus pluvialis</name>
    <dbReference type="NCBI Taxonomy" id="44745"/>
    <lineage>
        <taxon>Eukaryota</taxon>
        <taxon>Viridiplantae</taxon>
        <taxon>Chlorophyta</taxon>
        <taxon>core chlorophytes</taxon>
        <taxon>Chlorophyceae</taxon>
        <taxon>CS clade</taxon>
        <taxon>Chlamydomonadales</taxon>
        <taxon>Haematococcaceae</taxon>
        <taxon>Haematococcus</taxon>
    </lineage>
</organism>
<dbReference type="Proteomes" id="UP000485058">
    <property type="component" value="Unassembled WGS sequence"/>
</dbReference>
<sequence>MQLFSRAGATVNFRGATVLLVGEKQLGRAVYARLGALTGCALRRSHRWRQVTSAPRSGSRSATSLCPVATALEVYRVESEGGATPLYIIQQRAPAMAGRQAAAACALATLLKTEGVATAIVLCGLDSQLRRDQEIEGPEAKFDKADASSHTRLK</sequence>
<reference evidence="1 2" key="1">
    <citation type="submission" date="2020-02" db="EMBL/GenBank/DDBJ databases">
        <title>Draft genome sequence of Haematococcus lacustris strain NIES-144.</title>
        <authorList>
            <person name="Morimoto D."/>
            <person name="Nakagawa S."/>
            <person name="Yoshida T."/>
            <person name="Sawayama S."/>
        </authorList>
    </citation>
    <scope>NUCLEOTIDE SEQUENCE [LARGE SCALE GENOMIC DNA]</scope>
    <source>
        <strain evidence="1 2">NIES-144</strain>
    </source>
</reference>
<accession>A0A699ZWR8</accession>
<protein>
    <submittedName>
        <fullName evidence="1">Proteasome assembly chaperone 2</fullName>
    </submittedName>
</protein>
<name>A0A699ZWR8_HAELA</name>
<comment type="caution">
    <text evidence="1">The sequence shown here is derived from an EMBL/GenBank/DDBJ whole genome shotgun (WGS) entry which is preliminary data.</text>
</comment>
<dbReference type="EMBL" id="BLLF01002103">
    <property type="protein sequence ID" value="GFH22698.1"/>
    <property type="molecule type" value="Genomic_DNA"/>
</dbReference>
<dbReference type="GO" id="GO:0000502">
    <property type="term" value="C:proteasome complex"/>
    <property type="evidence" value="ECO:0007669"/>
    <property type="project" value="UniProtKB-KW"/>
</dbReference>
<dbReference type="InterPro" id="IPR038389">
    <property type="entry name" value="PSMG2_sf"/>
</dbReference>
<gene>
    <name evidence="1" type="ORF">HaLaN_20205</name>
</gene>
<evidence type="ECO:0000313" key="2">
    <source>
        <dbReference type="Proteomes" id="UP000485058"/>
    </source>
</evidence>
<keyword evidence="2" id="KW-1185">Reference proteome</keyword>
<evidence type="ECO:0000313" key="1">
    <source>
        <dbReference type="EMBL" id="GFH22698.1"/>
    </source>
</evidence>
<proteinExistence type="predicted"/>
<dbReference type="Gene3D" id="3.40.50.10900">
    <property type="entry name" value="PAC-like subunit"/>
    <property type="match status" value="1"/>
</dbReference>
<feature type="non-terminal residue" evidence="1">
    <location>
        <position position="1"/>
    </location>
</feature>
<feature type="non-terminal residue" evidence="1">
    <location>
        <position position="154"/>
    </location>
</feature>
<keyword evidence="1" id="KW-0647">Proteasome</keyword>
<dbReference type="AlphaFoldDB" id="A0A699ZWR8"/>